<dbReference type="PANTHER" id="PTHR43707">
    <property type="entry name" value="HISTIDYL-TRNA SYNTHETASE"/>
    <property type="match status" value="1"/>
</dbReference>
<dbReference type="InterPro" id="IPR045864">
    <property type="entry name" value="aa-tRNA-synth_II/BPL/LPL"/>
</dbReference>
<dbReference type="Proteomes" id="UP000177130">
    <property type="component" value="Unassembled WGS sequence"/>
</dbReference>
<dbReference type="Gene3D" id="3.40.50.800">
    <property type="entry name" value="Anticodon-binding domain"/>
    <property type="match status" value="1"/>
</dbReference>
<sequence length="404" mass="46071">MTKVLQRSGKRKISVKPHLQHHEVLYKNMDWAAETAAYYGFSPLSFPETTKIDREKARQVEKNDKETEKNYLPFFELSDRIAVLRDYVQKKLDKEPQPILISYSSTGSDKKTFRFGLEIVGSPKSIADATVIKTALEILKGHHCNNLIVRINSMGDRESFNRFLKEFIAFGKKNLGELSQICRNDFKKNPLCIFSCNHEKCGKVLVDAPKPMGTLSEPSRIHFKEVLEYLEILDIPYRIEDTLIADRTFGCQTVFKISEECDENTALATGVRYNILSRKIGFKKELPAISARIEIKDMGKKVPCSRKMEKPLVCFVQIGFEAKLKSLEVVEILRSAKIPTYQSLSKDKLSSQLQIAENLKIPFTIIMGQKEAVENSVIVRSMNTRSQETVPLPLLAKYLAKLIK</sequence>
<dbReference type="InterPro" id="IPR004154">
    <property type="entry name" value="Anticodon-bd"/>
</dbReference>
<comment type="similarity">
    <text evidence="1">Belongs to the class-II aminoacyl-tRNA synthetase family.</text>
</comment>
<reference evidence="5 6" key="1">
    <citation type="journal article" date="2016" name="Nat. Commun.">
        <title>Thousands of microbial genomes shed light on interconnected biogeochemical processes in an aquifer system.</title>
        <authorList>
            <person name="Anantharaman K."/>
            <person name="Brown C.T."/>
            <person name="Hug L.A."/>
            <person name="Sharon I."/>
            <person name="Castelle C.J."/>
            <person name="Probst A.J."/>
            <person name="Thomas B.C."/>
            <person name="Singh A."/>
            <person name="Wilkins M.J."/>
            <person name="Karaoz U."/>
            <person name="Brodie E.L."/>
            <person name="Williams K.H."/>
            <person name="Hubbard S.S."/>
            <person name="Banfield J.F."/>
        </authorList>
    </citation>
    <scope>NUCLEOTIDE SEQUENCE [LARGE SCALE GENOMIC DNA]</scope>
</reference>
<dbReference type="AlphaFoldDB" id="A0A1G2MLY4"/>
<organism evidence="5 6">
    <name type="scientific">Candidatus Taylorbacteria bacterium RIFCSPHIGHO2_02_FULL_43_32b</name>
    <dbReference type="NCBI Taxonomy" id="1802306"/>
    <lineage>
        <taxon>Bacteria</taxon>
        <taxon>Candidatus Tayloriibacteriota</taxon>
    </lineage>
</organism>
<dbReference type="InterPro" id="IPR036621">
    <property type="entry name" value="Anticodon-bd_dom_sf"/>
</dbReference>
<evidence type="ECO:0000313" key="5">
    <source>
        <dbReference type="EMBL" id="OHA24863.1"/>
    </source>
</evidence>
<keyword evidence="2" id="KW-0030">Aminoacyl-tRNA synthetase</keyword>
<dbReference type="GO" id="GO:0006427">
    <property type="term" value="P:histidyl-tRNA aminoacylation"/>
    <property type="evidence" value="ECO:0007669"/>
    <property type="project" value="TreeGrafter"/>
</dbReference>
<dbReference type="SUPFAM" id="SSF55681">
    <property type="entry name" value="Class II aaRS and biotin synthetases"/>
    <property type="match status" value="1"/>
</dbReference>
<feature type="domain" description="Anticodon-binding" evidence="4">
    <location>
        <begin position="320"/>
        <end position="401"/>
    </location>
</feature>
<dbReference type="GO" id="GO:0005737">
    <property type="term" value="C:cytoplasm"/>
    <property type="evidence" value="ECO:0007669"/>
    <property type="project" value="InterPro"/>
</dbReference>
<protein>
    <recommendedName>
        <fullName evidence="3">Histidyl-tRNA synthetase</fullName>
    </recommendedName>
</protein>
<gene>
    <name evidence="5" type="ORF">A3C72_04835</name>
</gene>
<comment type="caution">
    <text evidence="5">The sequence shown here is derived from an EMBL/GenBank/DDBJ whole genome shotgun (WGS) entry which is preliminary data.</text>
</comment>
<evidence type="ECO:0000256" key="3">
    <source>
        <dbReference type="ARBA" id="ARBA00030619"/>
    </source>
</evidence>
<dbReference type="EMBL" id="MHRK01000003">
    <property type="protein sequence ID" value="OHA24863.1"/>
    <property type="molecule type" value="Genomic_DNA"/>
</dbReference>
<evidence type="ECO:0000313" key="6">
    <source>
        <dbReference type="Proteomes" id="UP000177130"/>
    </source>
</evidence>
<accession>A0A1G2MLY4</accession>
<dbReference type="Gene3D" id="3.30.930.10">
    <property type="entry name" value="Bira Bifunctional Protein, Domain 2"/>
    <property type="match status" value="1"/>
</dbReference>
<dbReference type="SUPFAM" id="SSF52954">
    <property type="entry name" value="Class II aaRS ABD-related"/>
    <property type="match status" value="1"/>
</dbReference>
<evidence type="ECO:0000259" key="4">
    <source>
        <dbReference type="Pfam" id="PF03129"/>
    </source>
</evidence>
<dbReference type="GO" id="GO:0004821">
    <property type="term" value="F:histidine-tRNA ligase activity"/>
    <property type="evidence" value="ECO:0007669"/>
    <property type="project" value="TreeGrafter"/>
</dbReference>
<keyword evidence="2" id="KW-0436">Ligase</keyword>
<dbReference type="Pfam" id="PF03129">
    <property type="entry name" value="HGTP_anticodon"/>
    <property type="match status" value="1"/>
</dbReference>
<proteinExistence type="inferred from homology"/>
<dbReference type="InterPro" id="IPR004516">
    <property type="entry name" value="HisRS/HisZ"/>
</dbReference>
<evidence type="ECO:0000256" key="2">
    <source>
        <dbReference type="ARBA" id="ARBA00023146"/>
    </source>
</evidence>
<evidence type="ECO:0000256" key="1">
    <source>
        <dbReference type="ARBA" id="ARBA00008226"/>
    </source>
</evidence>
<dbReference type="PANTHER" id="PTHR43707:SF1">
    <property type="entry name" value="HISTIDINE--TRNA LIGASE, MITOCHONDRIAL-RELATED"/>
    <property type="match status" value="1"/>
</dbReference>
<name>A0A1G2MLY4_9BACT</name>
<dbReference type="STRING" id="1802306.A3C72_04835"/>